<dbReference type="PANTHER" id="PTHR43877">
    <property type="entry name" value="AMINOALKYLPHOSPHONATE N-ACETYLTRANSFERASE-RELATED-RELATED"/>
    <property type="match status" value="1"/>
</dbReference>
<dbReference type="EMBL" id="JBHTLU010000013">
    <property type="protein sequence ID" value="MFD1220548.1"/>
    <property type="molecule type" value="Genomic_DNA"/>
</dbReference>
<evidence type="ECO:0000313" key="4">
    <source>
        <dbReference type="EMBL" id="MFD1220548.1"/>
    </source>
</evidence>
<keyword evidence="5" id="KW-1185">Reference proteome</keyword>
<accession>A0ABW3UHS7</accession>
<evidence type="ECO:0000256" key="1">
    <source>
        <dbReference type="ARBA" id="ARBA00022679"/>
    </source>
</evidence>
<dbReference type="InterPro" id="IPR050832">
    <property type="entry name" value="Bact_Acetyltransf"/>
</dbReference>
<protein>
    <submittedName>
        <fullName evidence="4">GNAT family N-acetyltransferase</fullName>
    </submittedName>
</protein>
<keyword evidence="1" id="KW-0808">Transferase</keyword>
<dbReference type="SUPFAM" id="SSF55729">
    <property type="entry name" value="Acyl-CoA N-acyltransferases (Nat)"/>
    <property type="match status" value="1"/>
</dbReference>
<dbReference type="Gene3D" id="3.40.630.30">
    <property type="match status" value="1"/>
</dbReference>
<proteinExistence type="predicted"/>
<dbReference type="Proteomes" id="UP001597180">
    <property type="component" value="Unassembled WGS sequence"/>
</dbReference>
<dbReference type="PANTHER" id="PTHR43877:SF2">
    <property type="entry name" value="AMINOALKYLPHOSPHONATE N-ACETYLTRANSFERASE-RELATED"/>
    <property type="match status" value="1"/>
</dbReference>
<name>A0ABW3UHS7_9BACL</name>
<evidence type="ECO:0000313" key="5">
    <source>
        <dbReference type="Proteomes" id="UP001597180"/>
    </source>
</evidence>
<evidence type="ECO:0000259" key="3">
    <source>
        <dbReference type="PROSITE" id="PS51186"/>
    </source>
</evidence>
<dbReference type="CDD" id="cd04301">
    <property type="entry name" value="NAT_SF"/>
    <property type="match status" value="1"/>
</dbReference>
<feature type="domain" description="N-acetyltransferase" evidence="3">
    <location>
        <begin position="4"/>
        <end position="147"/>
    </location>
</feature>
<dbReference type="Pfam" id="PF00583">
    <property type="entry name" value="Acetyltransf_1"/>
    <property type="match status" value="1"/>
</dbReference>
<dbReference type="PROSITE" id="PS51186">
    <property type="entry name" value="GNAT"/>
    <property type="match status" value="1"/>
</dbReference>
<dbReference type="RefSeq" id="WP_345587177.1">
    <property type="nucleotide sequence ID" value="NZ_BAABJG010000006.1"/>
</dbReference>
<comment type="caution">
    <text evidence="4">The sequence shown here is derived from an EMBL/GenBank/DDBJ whole genome shotgun (WGS) entry which is preliminary data.</text>
</comment>
<gene>
    <name evidence="4" type="ORF">ACFQ4B_10480</name>
</gene>
<evidence type="ECO:0000256" key="2">
    <source>
        <dbReference type="ARBA" id="ARBA00023315"/>
    </source>
</evidence>
<reference evidence="5" key="1">
    <citation type="journal article" date="2019" name="Int. J. Syst. Evol. Microbiol.">
        <title>The Global Catalogue of Microorganisms (GCM) 10K type strain sequencing project: providing services to taxonomists for standard genome sequencing and annotation.</title>
        <authorList>
            <consortium name="The Broad Institute Genomics Platform"/>
            <consortium name="The Broad Institute Genome Sequencing Center for Infectious Disease"/>
            <person name="Wu L."/>
            <person name="Ma J."/>
        </authorList>
    </citation>
    <scope>NUCLEOTIDE SEQUENCE [LARGE SCALE GENOMIC DNA]</scope>
    <source>
        <strain evidence="5">CCUG 53270</strain>
    </source>
</reference>
<dbReference type="InterPro" id="IPR000182">
    <property type="entry name" value="GNAT_dom"/>
</dbReference>
<dbReference type="InterPro" id="IPR016181">
    <property type="entry name" value="Acyl_CoA_acyltransferase"/>
</dbReference>
<sequence>MNEVIIHKAEQLDGSELNRLVEESTGEGFRHLQRLIRDYESGINTFDKQGEALFLAYYQGALAGVCGLNQDPYALDQPVGRVRRMYVSTGSRRLGIGRRLMEAVIAEARSHYSMLVLRTDNPEADRFYRSLGFKPDETEIITVITFH</sequence>
<organism evidence="4 5">
    <name type="scientific">Paenibacillus vulneris</name>
    <dbReference type="NCBI Taxonomy" id="1133364"/>
    <lineage>
        <taxon>Bacteria</taxon>
        <taxon>Bacillati</taxon>
        <taxon>Bacillota</taxon>
        <taxon>Bacilli</taxon>
        <taxon>Bacillales</taxon>
        <taxon>Paenibacillaceae</taxon>
        <taxon>Paenibacillus</taxon>
    </lineage>
</organism>
<keyword evidence="2" id="KW-0012">Acyltransferase</keyword>